<name>A0A9D1ZSK1_9MICC</name>
<organism evidence="1 2">
    <name type="scientific">Candidatus Rothia avicola</name>
    <dbReference type="NCBI Taxonomy" id="2840478"/>
    <lineage>
        <taxon>Bacteria</taxon>
        <taxon>Bacillati</taxon>
        <taxon>Actinomycetota</taxon>
        <taxon>Actinomycetes</taxon>
        <taxon>Micrococcales</taxon>
        <taxon>Micrococcaceae</taxon>
        <taxon>Rothia</taxon>
    </lineage>
</organism>
<protein>
    <submittedName>
        <fullName evidence="1">Uncharacterized protein</fullName>
    </submittedName>
</protein>
<proteinExistence type="predicted"/>
<comment type="caution">
    <text evidence="1">The sequence shown here is derived from an EMBL/GenBank/DDBJ whole genome shotgun (WGS) entry which is preliminary data.</text>
</comment>
<accession>A0A9D1ZSK1</accession>
<reference evidence="1" key="2">
    <citation type="submission" date="2021-04" db="EMBL/GenBank/DDBJ databases">
        <authorList>
            <person name="Gilroy R."/>
        </authorList>
    </citation>
    <scope>NUCLEOTIDE SEQUENCE</scope>
    <source>
        <strain evidence="1">ChiHjej12B11-9195</strain>
    </source>
</reference>
<evidence type="ECO:0000313" key="1">
    <source>
        <dbReference type="EMBL" id="HIY94975.1"/>
    </source>
</evidence>
<gene>
    <name evidence="1" type="ORF">H9821_04835</name>
</gene>
<dbReference type="AlphaFoldDB" id="A0A9D1ZSK1"/>
<reference evidence="1" key="1">
    <citation type="journal article" date="2021" name="PeerJ">
        <title>Extensive microbial diversity within the chicken gut microbiome revealed by metagenomics and culture.</title>
        <authorList>
            <person name="Gilroy R."/>
            <person name="Ravi A."/>
            <person name="Getino M."/>
            <person name="Pursley I."/>
            <person name="Horton D.L."/>
            <person name="Alikhan N.F."/>
            <person name="Baker D."/>
            <person name="Gharbi K."/>
            <person name="Hall N."/>
            <person name="Watson M."/>
            <person name="Adriaenssens E.M."/>
            <person name="Foster-Nyarko E."/>
            <person name="Jarju S."/>
            <person name="Secka A."/>
            <person name="Antonio M."/>
            <person name="Oren A."/>
            <person name="Chaudhuri R.R."/>
            <person name="La Ragione R."/>
            <person name="Hildebrand F."/>
            <person name="Pallen M.J."/>
        </authorList>
    </citation>
    <scope>NUCLEOTIDE SEQUENCE</scope>
    <source>
        <strain evidence="1">ChiHjej12B11-9195</strain>
    </source>
</reference>
<dbReference type="Proteomes" id="UP000824134">
    <property type="component" value="Unassembled WGS sequence"/>
</dbReference>
<evidence type="ECO:0000313" key="2">
    <source>
        <dbReference type="Proteomes" id="UP000824134"/>
    </source>
</evidence>
<dbReference type="EMBL" id="DXCN01000039">
    <property type="protein sequence ID" value="HIY94975.1"/>
    <property type="molecule type" value="Genomic_DNA"/>
</dbReference>
<sequence>MTRIYKVEVHCPICDWYAGDWAPSQLGLIPIEEALEELAAEHIKTVHPLDFEKKGQTNG</sequence>